<dbReference type="UniPathway" id="UPA00138"/>
<comment type="caution">
    <text evidence="10">The sequence shown here is derived from an EMBL/GenBank/DDBJ whole genome shotgun (WGS) entry which is preliminary data.</text>
</comment>
<dbReference type="GO" id="GO:0048029">
    <property type="term" value="F:monosaccharide binding"/>
    <property type="evidence" value="ECO:0007669"/>
    <property type="project" value="TreeGrafter"/>
</dbReference>
<dbReference type="Pfam" id="PF00342">
    <property type="entry name" value="PGI"/>
    <property type="match status" value="1"/>
</dbReference>
<feature type="active site" evidence="8">
    <location>
        <position position="399"/>
    </location>
</feature>
<dbReference type="PROSITE" id="PS00765">
    <property type="entry name" value="P_GLUCOSE_ISOMERASE_1"/>
    <property type="match status" value="1"/>
</dbReference>
<comment type="pathway">
    <text evidence="1 8 9">Carbohydrate degradation; glycolysis; D-glyceraldehyde 3-phosphate and glycerone phosphate from D-glucose: step 2/4.</text>
</comment>
<feature type="active site" description="Proton donor" evidence="8">
    <location>
        <position position="368"/>
    </location>
</feature>
<dbReference type="FunFam" id="3.40.50.10490:FF:000018">
    <property type="entry name" value="Glucose-6-phosphate isomerase"/>
    <property type="match status" value="1"/>
</dbReference>
<dbReference type="GO" id="GO:0006094">
    <property type="term" value="P:gluconeogenesis"/>
    <property type="evidence" value="ECO:0007669"/>
    <property type="project" value="UniProtKB-UniRule"/>
</dbReference>
<dbReference type="EMBL" id="JAADZU010000007">
    <property type="protein sequence ID" value="NDK88642.1"/>
    <property type="molecule type" value="Genomic_DNA"/>
</dbReference>
<evidence type="ECO:0000256" key="3">
    <source>
        <dbReference type="ARBA" id="ARBA00022432"/>
    </source>
</evidence>
<comment type="function">
    <text evidence="8">Catalyzes the reversible isomerization of glucose-6-phosphate to fructose-6-phosphate.</text>
</comment>
<dbReference type="CDD" id="cd05015">
    <property type="entry name" value="SIS_PGI_1"/>
    <property type="match status" value="1"/>
</dbReference>
<dbReference type="InterPro" id="IPR018189">
    <property type="entry name" value="Phosphoglucose_isomerase_CS"/>
</dbReference>
<reference evidence="10 11" key="1">
    <citation type="submission" date="2020-01" db="EMBL/GenBank/DDBJ databases">
        <title>Investigation of new actinobacteria for the biodesulphurisation of diesel fuel.</title>
        <authorList>
            <person name="Athi Narayanan S.M."/>
        </authorList>
    </citation>
    <scope>NUCLEOTIDE SEQUENCE [LARGE SCALE GENOMIC DNA]</scope>
    <source>
        <strain evidence="10 11">213E</strain>
    </source>
</reference>
<name>A0A7K3LK64_9ACTN</name>
<dbReference type="InterPro" id="IPR035482">
    <property type="entry name" value="SIS_PGI_2"/>
</dbReference>
<dbReference type="GO" id="GO:0004347">
    <property type="term" value="F:glucose-6-phosphate isomerase activity"/>
    <property type="evidence" value="ECO:0007669"/>
    <property type="project" value="UniProtKB-UniRule"/>
</dbReference>
<dbReference type="PROSITE" id="PS00174">
    <property type="entry name" value="P_GLUCOSE_ISOMERASE_2"/>
    <property type="match status" value="1"/>
</dbReference>
<keyword evidence="4 8" id="KW-0963">Cytoplasm</keyword>
<accession>A0A7K3LK64</accession>
<comment type="subcellular location">
    <subcellularLocation>
        <location evidence="8">Cytoplasm</location>
    </subcellularLocation>
</comment>
<dbReference type="Proteomes" id="UP000466307">
    <property type="component" value="Unassembled WGS sequence"/>
</dbReference>
<dbReference type="Gene3D" id="3.40.50.10490">
    <property type="entry name" value="Glucose-6-phosphate isomerase like protein, domain 1"/>
    <property type="match status" value="2"/>
</dbReference>
<dbReference type="PRINTS" id="PR00662">
    <property type="entry name" value="G6PISOMERASE"/>
</dbReference>
<dbReference type="PANTHER" id="PTHR11469:SF1">
    <property type="entry name" value="GLUCOSE-6-PHOSPHATE ISOMERASE"/>
    <property type="match status" value="1"/>
</dbReference>
<keyword evidence="6 8" id="KW-0413">Isomerase</keyword>
<evidence type="ECO:0000256" key="2">
    <source>
        <dbReference type="ARBA" id="ARBA00006604"/>
    </source>
</evidence>
<dbReference type="GO" id="GO:0005829">
    <property type="term" value="C:cytosol"/>
    <property type="evidence" value="ECO:0007669"/>
    <property type="project" value="TreeGrafter"/>
</dbReference>
<dbReference type="AlphaFoldDB" id="A0A7K3LK64"/>
<dbReference type="InterPro" id="IPR023096">
    <property type="entry name" value="G6P_Isomerase_C"/>
</dbReference>
<evidence type="ECO:0000313" key="11">
    <source>
        <dbReference type="Proteomes" id="UP000466307"/>
    </source>
</evidence>
<keyword evidence="3 8" id="KW-0312">Gluconeogenesis</keyword>
<dbReference type="GO" id="GO:0051156">
    <property type="term" value="P:glucose 6-phosphate metabolic process"/>
    <property type="evidence" value="ECO:0007669"/>
    <property type="project" value="TreeGrafter"/>
</dbReference>
<keyword evidence="5 8" id="KW-0324">Glycolysis</keyword>
<evidence type="ECO:0000256" key="5">
    <source>
        <dbReference type="ARBA" id="ARBA00023152"/>
    </source>
</evidence>
<sequence length="571" mass="61879">MTSDLDGTDGNTTDNPDITATEAWQALTAHQAQVDSLHLREVFDADPARGRELTVDVGDLHIDYAKHRVLRETLDLLFALAREAGLEERRDAMFAGAHINTSEDRAVLHTALRLPADAELVVDGQDIVTDVHAVLDAMGAFTDRLRSGEWKGHTGKSITDVVNIGIGGSDLGPVMVYQALRHYVDTPIRCHFVSNVDPADLVATLADLDPETTLFIIASKTFGTLETLTNAAAARSWLLTGLDAGTDAVAKHFVAVSTNADRVAAFGIDTANMFGFWDWVGGRYSVDSAIGLSVMAAVGRERFGEFLAGFHLVDEHFRTAPLEANAPVILGLIGLWYSNFWDAQSRVVLPYSNDMARFAAYLQQLTMESNGKSVTATGRPVTTDTGEVFWGEPGTNGQHAFYQLLHQGTRMVPADFIGFARPTDDLPVLSAHGEADGEPGSMHDLLMSNYFAQTKVLAFGKTAEEIAAEGVAPDVVPHKVMPGNRPTTSILAPELTPSVIGQLIALYEHQVFVEGAIWGINPFDQWGVELGKTQAIELLGVITDAQAPVAQSDSSTDELVRWYRTQRGRQA</sequence>
<dbReference type="HAMAP" id="MF_00473">
    <property type="entry name" value="G6P_isomerase"/>
    <property type="match status" value="1"/>
</dbReference>
<dbReference type="GO" id="GO:0097367">
    <property type="term" value="F:carbohydrate derivative binding"/>
    <property type="evidence" value="ECO:0007669"/>
    <property type="project" value="InterPro"/>
</dbReference>
<evidence type="ECO:0000256" key="8">
    <source>
        <dbReference type="HAMAP-Rule" id="MF_00473"/>
    </source>
</evidence>
<protein>
    <recommendedName>
        <fullName evidence="8">Glucose-6-phosphate isomerase</fullName>
        <shortName evidence="8">GPI</shortName>
        <ecNumber evidence="8">5.3.1.9</ecNumber>
    </recommendedName>
    <alternativeName>
        <fullName evidence="8">Phosphoglucose isomerase</fullName>
        <shortName evidence="8">PGI</shortName>
    </alternativeName>
    <alternativeName>
        <fullName evidence="8">Phosphohexose isomerase</fullName>
        <shortName evidence="8">PHI</shortName>
    </alternativeName>
</protein>
<evidence type="ECO:0000256" key="6">
    <source>
        <dbReference type="ARBA" id="ARBA00023235"/>
    </source>
</evidence>
<dbReference type="RefSeq" id="WP_053776927.1">
    <property type="nucleotide sequence ID" value="NZ_JAADZU010000007.1"/>
</dbReference>
<dbReference type="PANTHER" id="PTHR11469">
    <property type="entry name" value="GLUCOSE-6-PHOSPHATE ISOMERASE"/>
    <property type="match status" value="1"/>
</dbReference>
<dbReference type="SUPFAM" id="SSF53697">
    <property type="entry name" value="SIS domain"/>
    <property type="match status" value="1"/>
</dbReference>
<dbReference type="NCBIfam" id="NF001211">
    <property type="entry name" value="PRK00179.1"/>
    <property type="match status" value="1"/>
</dbReference>
<evidence type="ECO:0000256" key="1">
    <source>
        <dbReference type="ARBA" id="ARBA00004926"/>
    </source>
</evidence>
<proteinExistence type="inferred from homology"/>
<dbReference type="UniPathway" id="UPA00109">
    <property type="reaction ID" value="UER00181"/>
</dbReference>
<dbReference type="Gene3D" id="1.10.1390.10">
    <property type="match status" value="1"/>
</dbReference>
<evidence type="ECO:0000256" key="4">
    <source>
        <dbReference type="ARBA" id="ARBA00022490"/>
    </source>
</evidence>
<dbReference type="EC" id="5.3.1.9" evidence="8"/>
<dbReference type="InterPro" id="IPR035476">
    <property type="entry name" value="SIS_PGI_1"/>
</dbReference>
<evidence type="ECO:0000256" key="9">
    <source>
        <dbReference type="RuleBase" id="RU000612"/>
    </source>
</evidence>
<dbReference type="CDD" id="cd05016">
    <property type="entry name" value="SIS_PGI_2"/>
    <property type="match status" value="1"/>
</dbReference>
<keyword evidence="11" id="KW-1185">Reference proteome</keyword>
<dbReference type="GO" id="GO:0006096">
    <property type="term" value="P:glycolytic process"/>
    <property type="evidence" value="ECO:0007669"/>
    <property type="project" value="UniProtKB-UniRule"/>
</dbReference>
<comment type="catalytic activity">
    <reaction evidence="7 8 9">
        <text>alpha-D-glucose 6-phosphate = beta-D-fructose 6-phosphate</text>
        <dbReference type="Rhea" id="RHEA:11816"/>
        <dbReference type="ChEBI" id="CHEBI:57634"/>
        <dbReference type="ChEBI" id="CHEBI:58225"/>
        <dbReference type="EC" id="5.3.1.9"/>
    </reaction>
</comment>
<evidence type="ECO:0000313" key="10">
    <source>
        <dbReference type="EMBL" id="NDK88642.1"/>
    </source>
</evidence>
<organism evidence="10 11">
    <name type="scientific">Gordonia desulfuricans</name>
    <dbReference type="NCBI Taxonomy" id="89051"/>
    <lineage>
        <taxon>Bacteria</taxon>
        <taxon>Bacillati</taxon>
        <taxon>Actinomycetota</taxon>
        <taxon>Actinomycetes</taxon>
        <taxon>Mycobacteriales</taxon>
        <taxon>Gordoniaceae</taxon>
        <taxon>Gordonia</taxon>
    </lineage>
</organism>
<feature type="active site" evidence="8">
    <location>
        <position position="532"/>
    </location>
</feature>
<dbReference type="InterPro" id="IPR001672">
    <property type="entry name" value="G6P_Isomerase"/>
</dbReference>
<comment type="similarity">
    <text evidence="2 8 9">Belongs to the GPI family.</text>
</comment>
<comment type="pathway">
    <text evidence="8">Carbohydrate biosynthesis; gluconeogenesis.</text>
</comment>
<dbReference type="PROSITE" id="PS51463">
    <property type="entry name" value="P_GLUCOSE_ISOMERASE_3"/>
    <property type="match status" value="1"/>
</dbReference>
<dbReference type="InterPro" id="IPR046348">
    <property type="entry name" value="SIS_dom_sf"/>
</dbReference>
<gene>
    <name evidence="8 10" type="primary">pgi</name>
    <name evidence="10" type="ORF">GYA93_03450</name>
</gene>
<evidence type="ECO:0000256" key="7">
    <source>
        <dbReference type="ARBA" id="ARBA00029321"/>
    </source>
</evidence>